<name>A0A415DY09_9FIRM</name>
<dbReference type="RefSeq" id="WP_118335967.1">
    <property type="nucleotide sequence ID" value="NZ_AP025567.1"/>
</dbReference>
<dbReference type="Proteomes" id="UP000284841">
    <property type="component" value="Unassembled WGS sequence"/>
</dbReference>
<accession>A0A415DY09</accession>
<proteinExistence type="predicted"/>
<dbReference type="SUPFAM" id="SSF103473">
    <property type="entry name" value="MFS general substrate transporter"/>
    <property type="match status" value="1"/>
</dbReference>
<protein>
    <recommendedName>
        <fullName evidence="4">MFS transporter</fullName>
    </recommendedName>
</protein>
<evidence type="ECO:0000313" key="3">
    <source>
        <dbReference type="Proteomes" id="UP000284841"/>
    </source>
</evidence>
<keyword evidence="1" id="KW-0812">Transmembrane</keyword>
<organism evidence="2 3">
    <name type="scientific">Emergencia timonensis</name>
    <dbReference type="NCBI Taxonomy" id="1776384"/>
    <lineage>
        <taxon>Bacteria</taxon>
        <taxon>Bacillati</taxon>
        <taxon>Bacillota</taxon>
        <taxon>Clostridia</taxon>
        <taxon>Peptostreptococcales</taxon>
        <taxon>Anaerovoracaceae</taxon>
        <taxon>Emergencia</taxon>
    </lineage>
</organism>
<gene>
    <name evidence="2" type="ORF">DW099_12905</name>
</gene>
<evidence type="ECO:0000313" key="2">
    <source>
        <dbReference type="EMBL" id="RHJ85743.1"/>
    </source>
</evidence>
<keyword evidence="1" id="KW-1133">Transmembrane helix</keyword>
<comment type="caution">
    <text evidence="2">The sequence shown here is derived from an EMBL/GenBank/DDBJ whole genome shotgun (WGS) entry which is preliminary data.</text>
</comment>
<dbReference type="Gene3D" id="1.20.1250.20">
    <property type="entry name" value="MFS general substrate transporter like domains"/>
    <property type="match status" value="1"/>
</dbReference>
<evidence type="ECO:0000256" key="1">
    <source>
        <dbReference type="SAM" id="Phobius"/>
    </source>
</evidence>
<keyword evidence="3" id="KW-1185">Reference proteome</keyword>
<dbReference type="EMBL" id="QRMS01000004">
    <property type="protein sequence ID" value="RHJ85743.1"/>
    <property type="molecule type" value="Genomic_DNA"/>
</dbReference>
<feature type="transmembrane region" description="Helical" evidence="1">
    <location>
        <begin position="27"/>
        <end position="46"/>
    </location>
</feature>
<dbReference type="InterPro" id="IPR036259">
    <property type="entry name" value="MFS_trans_sf"/>
</dbReference>
<sequence length="111" mass="12180">MPGNTVPKKKLDFSELKTAARSLGNRNVILLIIFYACMNYSCYYKNGFRGLLVMDDHGISATVYGSMISIFLICGLLMRTPGGAIIDKFRANIKPIFIVASIIKGASAQCH</sequence>
<dbReference type="AlphaFoldDB" id="A0A415DY09"/>
<feature type="transmembrane region" description="Helical" evidence="1">
    <location>
        <begin position="58"/>
        <end position="78"/>
    </location>
</feature>
<evidence type="ECO:0008006" key="4">
    <source>
        <dbReference type="Google" id="ProtNLM"/>
    </source>
</evidence>
<reference evidence="2 3" key="1">
    <citation type="submission" date="2018-08" db="EMBL/GenBank/DDBJ databases">
        <title>A genome reference for cultivated species of the human gut microbiota.</title>
        <authorList>
            <person name="Zou Y."/>
            <person name="Xue W."/>
            <person name="Luo G."/>
        </authorList>
    </citation>
    <scope>NUCLEOTIDE SEQUENCE [LARGE SCALE GENOMIC DNA]</scope>
    <source>
        <strain evidence="2 3">AM07-24</strain>
    </source>
</reference>
<dbReference type="OrthoDB" id="9773404at2"/>
<keyword evidence="1" id="KW-0472">Membrane</keyword>